<evidence type="ECO:0000256" key="4">
    <source>
        <dbReference type="ARBA" id="ARBA00022989"/>
    </source>
</evidence>
<dbReference type="Proteomes" id="UP000664835">
    <property type="component" value="Unassembled WGS sequence"/>
</dbReference>
<feature type="domain" description="Cation/H+ exchanger transmembrane" evidence="8">
    <location>
        <begin position="23"/>
        <end position="381"/>
    </location>
</feature>
<accession>A0ABS3Q7A2</accession>
<gene>
    <name evidence="9" type="ORF">J3998_11425</name>
</gene>
<keyword evidence="2" id="KW-0813">Transport</keyword>
<feature type="transmembrane region" description="Helical" evidence="7">
    <location>
        <begin position="96"/>
        <end position="118"/>
    </location>
</feature>
<evidence type="ECO:0000313" key="10">
    <source>
        <dbReference type="Proteomes" id="UP000664835"/>
    </source>
</evidence>
<comment type="subcellular location">
    <subcellularLocation>
        <location evidence="1">Membrane</location>
        <topology evidence="1">Multi-pass membrane protein</topology>
    </subcellularLocation>
</comment>
<feature type="transmembrane region" description="Helical" evidence="7">
    <location>
        <begin position="336"/>
        <end position="359"/>
    </location>
</feature>
<feature type="transmembrane region" description="Helical" evidence="7">
    <location>
        <begin position="365"/>
        <end position="384"/>
    </location>
</feature>
<evidence type="ECO:0000256" key="5">
    <source>
        <dbReference type="ARBA" id="ARBA00023065"/>
    </source>
</evidence>
<feature type="transmembrane region" description="Helical" evidence="7">
    <location>
        <begin position="39"/>
        <end position="58"/>
    </location>
</feature>
<keyword evidence="4 7" id="KW-1133">Transmembrane helix</keyword>
<keyword evidence="10" id="KW-1185">Reference proteome</keyword>
<feature type="transmembrane region" description="Helical" evidence="7">
    <location>
        <begin position="297"/>
        <end position="315"/>
    </location>
</feature>
<reference evidence="9 10" key="1">
    <citation type="submission" date="2021-03" db="EMBL/GenBank/DDBJ databases">
        <title>Thiomicrorhabdus sp.nov.,novel sulfur-oxidizing bacteria isolated from coastal sediment.</title>
        <authorList>
            <person name="Liu X."/>
        </authorList>
    </citation>
    <scope>NUCLEOTIDE SEQUENCE [LARGE SCALE GENOMIC DNA]</scope>
    <source>
        <strain evidence="9 10">6S2-11</strain>
    </source>
</reference>
<dbReference type="InterPro" id="IPR038770">
    <property type="entry name" value="Na+/solute_symporter_sf"/>
</dbReference>
<evidence type="ECO:0000313" key="9">
    <source>
        <dbReference type="EMBL" id="MBO1928186.1"/>
    </source>
</evidence>
<comment type="caution">
    <text evidence="9">The sequence shown here is derived from an EMBL/GenBank/DDBJ whole genome shotgun (WGS) entry which is preliminary data.</text>
</comment>
<dbReference type="PANTHER" id="PTHR43021">
    <property type="entry name" value="NA(+)/H(+) ANTIPORTER-RELATED"/>
    <property type="match status" value="1"/>
</dbReference>
<evidence type="ECO:0000259" key="8">
    <source>
        <dbReference type="Pfam" id="PF00999"/>
    </source>
</evidence>
<feature type="transmembrane region" description="Helical" evidence="7">
    <location>
        <begin position="64"/>
        <end position="84"/>
    </location>
</feature>
<dbReference type="Pfam" id="PF00999">
    <property type="entry name" value="Na_H_Exchanger"/>
    <property type="match status" value="1"/>
</dbReference>
<keyword evidence="5" id="KW-0406">Ion transport</keyword>
<dbReference type="InterPro" id="IPR006153">
    <property type="entry name" value="Cation/H_exchanger_TM"/>
</dbReference>
<keyword evidence="6 7" id="KW-0472">Membrane</keyword>
<keyword evidence="2" id="KW-0050">Antiport</keyword>
<keyword evidence="3 7" id="KW-0812">Transmembrane</keyword>
<dbReference type="PANTHER" id="PTHR43021:SF2">
    <property type="entry name" value="CATION_H+ EXCHANGER DOMAIN-CONTAINING PROTEIN"/>
    <property type="match status" value="1"/>
</dbReference>
<feature type="transmembrane region" description="Helical" evidence="7">
    <location>
        <begin position="230"/>
        <end position="262"/>
    </location>
</feature>
<name>A0ABS3Q7A2_9GAMM</name>
<evidence type="ECO:0000256" key="3">
    <source>
        <dbReference type="ARBA" id="ARBA00022692"/>
    </source>
</evidence>
<protein>
    <submittedName>
        <fullName evidence="9">Cation:proton antiporter</fullName>
    </submittedName>
</protein>
<feature type="transmembrane region" description="Helical" evidence="7">
    <location>
        <begin position="6"/>
        <end position="27"/>
    </location>
</feature>
<dbReference type="Gene3D" id="1.20.1530.20">
    <property type="match status" value="1"/>
</dbReference>
<organism evidence="9 10">
    <name type="scientific">Thiomicrorhabdus marina</name>
    <dbReference type="NCBI Taxonomy" id="2818442"/>
    <lineage>
        <taxon>Bacteria</taxon>
        <taxon>Pseudomonadati</taxon>
        <taxon>Pseudomonadota</taxon>
        <taxon>Gammaproteobacteria</taxon>
        <taxon>Thiotrichales</taxon>
        <taxon>Piscirickettsiaceae</taxon>
        <taxon>Thiomicrorhabdus</taxon>
    </lineage>
</organism>
<feature type="transmembrane region" description="Helical" evidence="7">
    <location>
        <begin position="166"/>
        <end position="184"/>
    </location>
</feature>
<feature type="transmembrane region" description="Helical" evidence="7">
    <location>
        <begin position="274"/>
        <end position="291"/>
    </location>
</feature>
<dbReference type="RefSeq" id="WP_208150801.1">
    <property type="nucleotide sequence ID" value="NZ_JAGETV010000029.1"/>
</dbReference>
<dbReference type="EMBL" id="JAGETV010000029">
    <property type="protein sequence ID" value="MBO1928186.1"/>
    <property type="molecule type" value="Genomic_DNA"/>
</dbReference>
<evidence type="ECO:0000256" key="6">
    <source>
        <dbReference type="ARBA" id="ARBA00023136"/>
    </source>
</evidence>
<evidence type="ECO:0000256" key="2">
    <source>
        <dbReference type="ARBA" id="ARBA00022449"/>
    </source>
</evidence>
<evidence type="ECO:0000256" key="7">
    <source>
        <dbReference type="SAM" id="Phobius"/>
    </source>
</evidence>
<feature type="transmembrane region" description="Helical" evidence="7">
    <location>
        <begin position="196"/>
        <end position="218"/>
    </location>
</feature>
<proteinExistence type="predicted"/>
<evidence type="ECO:0000256" key="1">
    <source>
        <dbReference type="ARBA" id="ARBA00004141"/>
    </source>
</evidence>
<sequence length="404" mass="43276">MDFDSGNSAIALILLTFGGLFLIGLIADLIGRHTPLPRVTLLILTGFLIGPSVLGWLPDFTQDWFPILTNIALSMIGFELGKNLTRQKFKSMGKPIIGISLAVMLMTSVAMFTGLYLLGVPIEIALILAGIAPATAPAPVVDVANELNAKGSYTDTLLGIVAVDDAWGMLLFALLLVVASVLSGNGEVYSSLQQGLWEVFGAILLGLLLGFPMAYISSHIYPGKATQAEVLGIVLVCSGAALYLDVSYILSAMVMGTVVANFSQDHQERPFKEIEAIQWPMLILFFLLAGSALQLDALWQAGAIGLAYIGLRLIGRISGSWIGATWAGCKNPHYHWMGLSLLPHAGIPIGMTLLAAQHFPQHQELLLAVILGATVVFELIGPAITRHMIRQAGEAKFFIDESKL</sequence>